<dbReference type="EMBL" id="CASHSV030000179">
    <property type="protein sequence ID" value="CAJ2651774.1"/>
    <property type="molecule type" value="Genomic_DNA"/>
</dbReference>
<protein>
    <submittedName>
        <fullName evidence="1">Uncharacterized protein</fullName>
    </submittedName>
</protein>
<keyword evidence="2" id="KW-1185">Reference proteome</keyword>
<evidence type="ECO:0000313" key="1">
    <source>
        <dbReference type="EMBL" id="CAJ2651774.1"/>
    </source>
</evidence>
<organism evidence="1 2">
    <name type="scientific">Trifolium pratense</name>
    <name type="common">Red clover</name>
    <dbReference type="NCBI Taxonomy" id="57577"/>
    <lineage>
        <taxon>Eukaryota</taxon>
        <taxon>Viridiplantae</taxon>
        <taxon>Streptophyta</taxon>
        <taxon>Embryophyta</taxon>
        <taxon>Tracheophyta</taxon>
        <taxon>Spermatophyta</taxon>
        <taxon>Magnoliopsida</taxon>
        <taxon>eudicotyledons</taxon>
        <taxon>Gunneridae</taxon>
        <taxon>Pentapetalae</taxon>
        <taxon>rosids</taxon>
        <taxon>fabids</taxon>
        <taxon>Fabales</taxon>
        <taxon>Fabaceae</taxon>
        <taxon>Papilionoideae</taxon>
        <taxon>50 kb inversion clade</taxon>
        <taxon>NPAAA clade</taxon>
        <taxon>Hologalegina</taxon>
        <taxon>IRL clade</taxon>
        <taxon>Trifolieae</taxon>
        <taxon>Trifolium</taxon>
    </lineage>
</organism>
<name>A0ACB0K690_TRIPR</name>
<dbReference type="Proteomes" id="UP001177021">
    <property type="component" value="Unassembled WGS sequence"/>
</dbReference>
<proteinExistence type="predicted"/>
<evidence type="ECO:0000313" key="2">
    <source>
        <dbReference type="Proteomes" id="UP001177021"/>
    </source>
</evidence>
<gene>
    <name evidence="1" type="ORF">MILVUS5_LOCUS19359</name>
</gene>
<sequence length="288" mass="33174">MWDSKSLFSIHTTHGSNKCVYFNTKFPLILHHVPTKHPNDFLELEVVKRPDDYEDDFNINGDGCCFYSMSGTLHCCDRCPANYHSRCIGGMKTHLTEVANQLARALSMSCYEHFTLYHERSYCISQDENEGGYALNNQKNNDGTTYVIIHVNDKVFVSYDFIDKYYQFTVQYQTNNKVLEDVGSAVIDRNIIPIDVHVREVDLAAQNFLLQDPRLKRVEVWNAIVQLDGGFNVQIHYISQFRDSELVPCVWIETFHNQIRCCLLFTKAISSSAKSVCFCSCVSQEDDQ</sequence>
<reference evidence="1" key="1">
    <citation type="submission" date="2023-10" db="EMBL/GenBank/DDBJ databases">
        <authorList>
            <person name="Rodriguez Cubillos JULIANA M."/>
            <person name="De Vega J."/>
        </authorList>
    </citation>
    <scope>NUCLEOTIDE SEQUENCE</scope>
</reference>
<accession>A0ACB0K690</accession>
<comment type="caution">
    <text evidence="1">The sequence shown here is derived from an EMBL/GenBank/DDBJ whole genome shotgun (WGS) entry which is preliminary data.</text>
</comment>